<dbReference type="CDD" id="cd00130">
    <property type="entry name" value="PAS"/>
    <property type="match status" value="1"/>
</dbReference>
<dbReference type="InterPro" id="IPR036890">
    <property type="entry name" value="HATPase_C_sf"/>
</dbReference>
<comment type="caution">
    <text evidence="14">The sequence shown here is derived from an EMBL/GenBank/DDBJ whole genome shotgun (WGS) entry which is preliminary data.</text>
</comment>
<evidence type="ECO:0000256" key="6">
    <source>
        <dbReference type="PROSITE-ProRule" id="PRU00050"/>
    </source>
</evidence>
<feature type="region of interest" description="Disordered" evidence="8">
    <location>
        <begin position="1"/>
        <end position="24"/>
    </location>
</feature>
<dbReference type="NCBIfam" id="TIGR00229">
    <property type="entry name" value="sensory_box"/>
    <property type="match status" value="1"/>
</dbReference>
<dbReference type="InterPro" id="IPR000673">
    <property type="entry name" value="Sig_transdc_resp-reg_Me-estase"/>
</dbReference>
<dbReference type="GO" id="GO:0008984">
    <property type="term" value="F:protein-glutamate methylesterase activity"/>
    <property type="evidence" value="ECO:0007669"/>
    <property type="project" value="InterPro"/>
</dbReference>
<dbReference type="Pfam" id="PF13596">
    <property type="entry name" value="PAS_10"/>
    <property type="match status" value="1"/>
</dbReference>
<feature type="domain" description="CheR-type methyltransferase" evidence="13">
    <location>
        <begin position="222"/>
        <end position="482"/>
    </location>
</feature>
<evidence type="ECO:0000259" key="13">
    <source>
        <dbReference type="PROSITE" id="PS50123"/>
    </source>
</evidence>
<dbReference type="InterPro" id="IPR022641">
    <property type="entry name" value="CheR_N"/>
</dbReference>
<dbReference type="PROSITE" id="PS50113">
    <property type="entry name" value="PAC"/>
    <property type="match status" value="1"/>
</dbReference>
<dbReference type="GO" id="GO:0008983">
    <property type="term" value="F:protein-glutamate O-methyltransferase activity"/>
    <property type="evidence" value="ECO:0007669"/>
    <property type="project" value="UniProtKB-EC"/>
</dbReference>
<dbReference type="GO" id="GO:0000156">
    <property type="term" value="F:phosphorelay response regulator activity"/>
    <property type="evidence" value="ECO:0007669"/>
    <property type="project" value="InterPro"/>
</dbReference>
<proteinExistence type="predicted"/>
<protein>
    <recommendedName>
        <fullName evidence="2">protein-glutamate O-methyltransferase</fullName>
        <ecNumber evidence="2">2.1.1.80</ecNumber>
    </recommendedName>
</protein>
<dbReference type="PROSITE" id="PS50112">
    <property type="entry name" value="PAS"/>
    <property type="match status" value="1"/>
</dbReference>
<evidence type="ECO:0000256" key="1">
    <source>
        <dbReference type="ARBA" id="ARBA00001541"/>
    </source>
</evidence>
<evidence type="ECO:0000256" key="3">
    <source>
        <dbReference type="ARBA" id="ARBA00022603"/>
    </source>
</evidence>
<dbReference type="Pfam" id="PF01739">
    <property type="entry name" value="CheR"/>
    <property type="match status" value="1"/>
</dbReference>
<keyword evidence="6" id="KW-0145">Chemotaxis</keyword>
<evidence type="ECO:0000259" key="11">
    <source>
        <dbReference type="PROSITE" id="PS50113"/>
    </source>
</evidence>
<dbReference type="InterPro" id="IPR036804">
    <property type="entry name" value="CheR_N_sf"/>
</dbReference>
<feature type="domain" description="PAS" evidence="10">
    <location>
        <begin position="986"/>
        <end position="1056"/>
    </location>
</feature>
<organism evidence="14 15">
    <name type="scientific">Adhaeribacter aerolatus</name>
    <dbReference type="NCBI Taxonomy" id="670289"/>
    <lineage>
        <taxon>Bacteria</taxon>
        <taxon>Pseudomonadati</taxon>
        <taxon>Bacteroidota</taxon>
        <taxon>Cytophagia</taxon>
        <taxon>Cytophagales</taxon>
        <taxon>Hymenobacteraceae</taxon>
        <taxon>Adhaeribacter</taxon>
    </lineage>
</organism>
<evidence type="ECO:0000259" key="10">
    <source>
        <dbReference type="PROSITE" id="PS50112"/>
    </source>
</evidence>
<dbReference type="SUPFAM" id="SSF53335">
    <property type="entry name" value="S-adenosyl-L-methionine-dependent methyltransferases"/>
    <property type="match status" value="1"/>
</dbReference>
<gene>
    <name evidence="14" type="ORF">AAE02nite_25060</name>
</gene>
<dbReference type="InterPro" id="IPR035909">
    <property type="entry name" value="CheB_C"/>
</dbReference>
<dbReference type="PANTHER" id="PTHR24422">
    <property type="entry name" value="CHEMOTAXIS PROTEIN METHYLTRANSFERASE"/>
    <property type="match status" value="1"/>
</dbReference>
<feature type="active site" evidence="6">
    <location>
        <position position="32"/>
    </location>
</feature>
<dbReference type="InterPro" id="IPR001610">
    <property type="entry name" value="PAC"/>
</dbReference>
<sequence length="1335" mass="151743">MSKTENQSENKPTPDKNKSSGKDPYVIGIGASAGGLQALDALFSNVPRDSVAYVIVQHLAPEHRSLLTEILNRHEQLKFQEAQHNQPVEINHVYIIPAGKYLFIKNNSLQLSDRAPDNSGSRTIDAFFKSLAQDKGHKAVGIILSGTGTDGTEGVQAIKKSKGLVLVQDPETAKFDGMPRSAINAGQVDAVLPPEMMPEAIFDFVKVSPLTRQMKLLQFSGDPSFQHILELVRERTGFDFNDYKQPTLIRRISRRMAHCNLDSLPDYVDYLNLHPEETETLSKEFLIGVTKFFRDAEAYEVLANKVLPLLVEDLTINNTLRIWVTACSTGEEAYSIAMLVRELLDKINKEVEVKIFASDIDREALDFAGTGLYPESSLSEVSAERRENFFILEDGKYRVAPRVRRMVIFAQHNIITDPPFSRMNLVSCRNMLIYLSPALQKKVLAKLHYALNVGGYLFLGPSESLGEINKFEEVNKKWKIFRSTEPSGSLGLDNFISPGTNFRKPEINMPMRAREFNPRQKLQQRLTEMLNDAILEEYSFAAIYLDENYDIIHGFGDYTKYVTLPERQLSFNILKLISQDLALDLGTLLRKAEQNKEKITATGLAFRDGDTMRHLNVVVKPYLSDKNLYGNFILVLFSEIPEHAYTLSEPHLSRKEIHFETRVHELELELQLTREDLQSVVEELETANEELQSTNEELLSSNEELQSANEELQSLNEELNTINAEHQYKIKMLVELDDDLNNFFRSTDIGQIYVDSQLIIRKFTPAATQQINLIEGDIGRSILQITHNIEHPELINDILEATKNSVVIEREVQDKNGIWYLLRILPYITQDRQPNGAIVLFININELKNMHLMQASILDSSPNAILALRAIRNNLHIIIDFECTLLNNKAEEVLRIPEKDLLSKPLSKAYPALLNHELFQNYLNVVNEGQLLDIELLLTLTEHSSRWISLHAVQFNDGLVLALHDITERKANEDLLKQQQREIQASADRFRTLLEAVPHVTWTNNPTGENESFNKTWYEYTGLTEAESQGWGWTQAIHPDDLPEYLRVYKEALATGNILNIQARVLRKAQNEFCWHLIKAVPIRDDQGNITLWIGTATDIQDQKDAEEAKTRMRLQQQKQTLKTILQTQEAERKRISEALHNGLGQLLYAAKLNLDHFDNTNHSQAEAKERVNNLIDQAITATRHISFELTPTVLRDFGLKTALQELVRRVESPSLKITYDLVGLEERLDDLVEISMYRIIQELLNNIMKHAGATAAHIELENKKGQLYLRVQDNGTGFTDEKTKSNGIGLSSIRNRVKLLDGKLKIDSRPNQGTSVEIVIKGRPLGALPATDHD</sequence>
<dbReference type="RefSeq" id="WP_146898106.1">
    <property type="nucleotide sequence ID" value="NZ_BJYS01000018.1"/>
</dbReference>
<dbReference type="EMBL" id="BJYS01000018">
    <property type="protein sequence ID" value="GEO04842.1"/>
    <property type="molecule type" value="Genomic_DNA"/>
</dbReference>
<keyword evidence="3" id="KW-0489">Methyltransferase</keyword>
<dbReference type="SMART" id="SM00138">
    <property type="entry name" value="MeTrc"/>
    <property type="match status" value="1"/>
</dbReference>
<dbReference type="GO" id="GO:0032259">
    <property type="term" value="P:methylation"/>
    <property type="evidence" value="ECO:0007669"/>
    <property type="project" value="UniProtKB-KW"/>
</dbReference>
<feature type="domain" description="PAC" evidence="11">
    <location>
        <begin position="1059"/>
        <end position="1112"/>
    </location>
</feature>
<evidence type="ECO:0000256" key="8">
    <source>
        <dbReference type="SAM" id="MobiDB-lite"/>
    </source>
</evidence>
<dbReference type="SUPFAM" id="SSF47757">
    <property type="entry name" value="Chemotaxis receptor methyltransferase CheR, N-terminal domain"/>
    <property type="match status" value="1"/>
</dbReference>
<dbReference type="InterPro" id="IPR000780">
    <property type="entry name" value="CheR_MeTrfase"/>
</dbReference>
<dbReference type="GO" id="GO:0006935">
    <property type="term" value="P:chemotaxis"/>
    <property type="evidence" value="ECO:0007669"/>
    <property type="project" value="UniProtKB-UniRule"/>
</dbReference>
<dbReference type="OrthoDB" id="9816309at2"/>
<feature type="active site" evidence="6">
    <location>
        <position position="150"/>
    </location>
</feature>
<dbReference type="PROSITE" id="PS50109">
    <property type="entry name" value="HIS_KIN"/>
    <property type="match status" value="1"/>
</dbReference>
<dbReference type="Pfam" id="PF08448">
    <property type="entry name" value="PAS_4"/>
    <property type="match status" value="1"/>
</dbReference>
<dbReference type="InterPro" id="IPR000700">
    <property type="entry name" value="PAS-assoc_C"/>
</dbReference>
<dbReference type="InterPro" id="IPR029063">
    <property type="entry name" value="SAM-dependent_MTases_sf"/>
</dbReference>
<dbReference type="Gene3D" id="3.40.50.180">
    <property type="entry name" value="Methylesterase CheB, C-terminal domain"/>
    <property type="match status" value="1"/>
</dbReference>
<dbReference type="Gene3D" id="3.30.565.10">
    <property type="entry name" value="Histidine kinase-like ATPase, C-terminal domain"/>
    <property type="match status" value="1"/>
</dbReference>
<evidence type="ECO:0000313" key="14">
    <source>
        <dbReference type="EMBL" id="GEO04842.1"/>
    </source>
</evidence>
<dbReference type="Pfam" id="PF08447">
    <property type="entry name" value="PAS_3"/>
    <property type="match status" value="1"/>
</dbReference>
<dbReference type="SUPFAM" id="SSF55785">
    <property type="entry name" value="PYP-like sensor domain (PAS domain)"/>
    <property type="match status" value="3"/>
</dbReference>
<dbReference type="Pfam" id="PF02518">
    <property type="entry name" value="HATPase_c"/>
    <property type="match status" value="1"/>
</dbReference>
<evidence type="ECO:0000256" key="5">
    <source>
        <dbReference type="ARBA" id="ARBA00022691"/>
    </source>
</evidence>
<feature type="active site" evidence="6">
    <location>
        <position position="58"/>
    </location>
</feature>
<name>A0A512AYN4_9BACT</name>
<keyword evidence="5" id="KW-0949">S-adenosyl-L-methionine</keyword>
<dbReference type="CDD" id="cd16434">
    <property type="entry name" value="CheB-CheR_fusion"/>
    <property type="match status" value="1"/>
</dbReference>
<evidence type="ECO:0000313" key="15">
    <source>
        <dbReference type="Proteomes" id="UP000321532"/>
    </source>
</evidence>
<dbReference type="InterPro" id="IPR013655">
    <property type="entry name" value="PAS_fold_3"/>
</dbReference>
<evidence type="ECO:0000259" key="9">
    <source>
        <dbReference type="PROSITE" id="PS50109"/>
    </source>
</evidence>
<dbReference type="Gene3D" id="3.30.450.20">
    <property type="entry name" value="PAS domain"/>
    <property type="match status" value="3"/>
</dbReference>
<dbReference type="CDD" id="cd16917">
    <property type="entry name" value="HATPase_UhpB-NarQ-NarX-like"/>
    <property type="match status" value="1"/>
</dbReference>
<evidence type="ECO:0000256" key="4">
    <source>
        <dbReference type="ARBA" id="ARBA00022679"/>
    </source>
</evidence>
<dbReference type="Pfam" id="PF01339">
    <property type="entry name" value="CheB_methylest"/>
    <property type="match status" value="1"/>
</dbReference>
<keyword evidence="6" id="KW-0378">Hydrolase</keyword>
<evidence type="ECO:0000256" key="2">
    <source>
        <dbReference type="ARBA" id="ARBA00012534"/>
    </source>
</evidence>
<dbReference type="InterPro" id="IPR005467">
    <property type="entry name" value="His_kinase_dom"/>
</dbReference>
<dbReference type="PROSITE" id="PS50123">
    <property type="entry name" value="CHER"/>
    <property type="match status" value="1"/>
</dbReference>
<dbReference type="SUPFAM" id="SSF52738">
    <property type="entry name" value="Methylesterase CheB, C-terminal domain"/>
    <property type="match status" value="1"/>
</dbReference>
<evidence type="ECO:0000256" key="7">
    <source>
        <dbReference type="SAM" id="Coils"/>
    </source>
</evidence>
<reference evidence="14 15" key="1">
    <citation type="submission" date="2019-07" db="EMBL/GenBank/DDBJ databases">
        <title>Whole genome shotgun sequence of Adhaeribacter aerolatus NBRC 106133.</title>
        <authorList>
            <person name="Hosoyama A."/>
            <person name="Uohara A."/>
            <person name="Ohji S."/>
            <person name="Ichikawa N."/>
        </authorList>
    </citation>
    <scope>NUCLEOTIDE SEQUENCE [LARGE SCALE GENOMIC DNA]</scope>
    <source>
        <strain evidence="14 15">NBRC 106133</strain>
    </source>
</reference>
<evidence type="ECO:0000259" key="12">
    <source>
        <dbReference type="PROSITE" id="PS50122"/>
    </source>
</evidence>
<dbReference type="SUPFAM" id="SSF55874">
    <property type="entry name" value="ATPase domain of HSP90 chaperone/DNA topoisomerase II/histidine kinase"/>
    <property type="match status" value="1"/>
</dbReference>
<dbReference type="Pfam" id="PF03705">
    <property type="entry name" value="CheR_N"/>
    <property type="match status" value="1"/>
</dbReference>
<dbReference type="GO" id="GO:0005737">
    <property type="term" value="C:cytoplasm"/>
    <property type="evidence" value="ECO:0007669"/>
    <property type="project" value="InterPro"/>
</dbReference>
<dbReference type="InterPro" id="IPR003594">
    <property type="entry name" value="HATPase_dom"/>
</dbReference>
<dbReference type="InterPro" id="IPR022642">
    <property type="entry name" value="CheR_C"/>
</dbReference>
<dbReference type="Proteomes" id="UP000321532">
    <property type="component" value="Unassembled WGS sequence"/>
</dbReference>
<comment type="catalytic activity">
    <reaction evidence="1">
        <text>L-glutamyl-[protein] + S-adenosyl-L-methionine = [protein]-L-glutamate 5-O-methyl ester + S-adenosyl-L-homocysteine</text>
        <dbReference type="Rhea" id="RHEA:24452"/>
        <dbReference type="Rhea" id="RHEA-COMP:10208"/>
        <dbReference type="Rhea" id="RHEA-COMP:10311"/>
        <dbReference type="ChEBI" id="CHEBI:29973"/>
        <dbReference type="ChEBI" id="CHEBI:57856"/>
        <dbReference type="ChEBI" id="CHEBI:59789"/>
        <dbReference type="ChEBI" id="CHEBI:82795"/>
        <dbReference type="EC" id="2.1.1.80"/>
    </reaction>
</comment>
<dbReference type="Gene3D" id="3.40.50.150">
    <property type="entry name" value="Vaccinia Virus protein VP39"/>
    <property type="match status" value="1"/>
</dbReference>
<feature type="domain" description="CheB-type methylesterase" evidence="12">
    <location>
        <begin position="20"/>
        <end position="208"/>
    </location>
</feature>
<dbReference type="InterPro" id="IPR013656">
    <property type="entry name" value="PAS_4"/>
</dbReference>
<keyword evidence="15" id="KW-1185">Reference proteome</keyword>
<accession>A0A512AYN4</accession>
<dbReference type="InterPro" id="IPR000014">
    <property type="entry name" value="PAS"/>
</dbReference>
<keyword evidence="4" id="KW-0808">Transferase</keyword>
<feature type="compositionally biased region" description="Basic and acidic residues" evidence="8">
    <location>
        <begin position="1"/>
        <end position="21"/>
    </location>
</feature>
<keyword evidence="7" id="KW-0175">Coiled coil</keyword>
<dbReference type="InterPro" id="IPR035965">
    <property type="entry name" value="PAS-like_dom_sf"/>
</dbReference>
<dbReference type="PROSITE" id="PS50122">
    <property type="entry name" value="CHEB"/>
    <property type="match status" value="1"/>
</dbReference>
<dbReference type="SMART" id="SM00086">
    <property type="entry name" value="PAC"/>
    <property type="match status" value="2"/>
</dbReference>
<dbReference type="InterPro" id="IPR050903">
    <property type="entry name" value="Bact_Chemotaxis_MeTrfase"/>
</dbReference>
<feature type="domain" description="Histidine kinase" evidence="9">
    <location>
        <begin position="1135"/>
        <end position="1325"/>
    </location>
</feature>
<dbReference type="SMART" id="SM00091">
    <property type="entry name" value="PAS"/>
    <property type="match status" value="3"/>
</dbReference>
<dbReference type="EC" id="2.1.1.80" evidence="2"/>
<feature type="coiled-coil region" evidence="7">
    <location>
        <begin position="663"/>
        <end position="725"/>
    </location>
</feature>
<dbReference type="SMART" id="SM00387">
    <property type="entry name" value="HATPase_c"/>
    <property type="match status" value="1"/>
</dbReference>
<dbReference type="PRINTS" id="PR00996">
    <property type="entry name" value="CHERMTFRASE"/>
</dbReference>
<dbReference type="Gene3D" id="1.10.155.10">
    <property type="entry name" value="Chemotaxis receptor methyltransferase CheR, N-terminal domain"/>
    <property type="match status" value="1"/>
</dbReference>
<dbReference type="FunFam" id="3.30.450.20:FF:000099">
    <property type="entry name" value="Sensory box sensor histidine kinase"/>
    <property type="match status" value="1"/>
</dbReference>